<dbReference type="EMBL" id="CAJNXB010004825">
    <property type="protein sequence ID" value="CAF3394651.1"/>
    <property type="molecule type" value="Genomic_DNA"/>
</dbReference>
<evidence type="ECO:0000256" key="5">
    <source>
        <dbReference type="ARBA" id="ARBA00022679"/>
    </source>
</evidence>
<proteinExistence type="predicted"/>
<keyword evidence="3" id="KW-0800">Toxin</keyword>
<keyword evidence="4" id="KW-0328">Glycosyltransferase</keyword>
<dbReference type="Gene3D" id="3.90.176.10">
    <property type="entry name" value="Toxin ADP-ribosyltransferase, Chain A, domain 1"/>
    <property type="match status" value="1"/>
</dbReference>
<dbReference type="InterPro" id="IPR003540">
    <property type="entry name" value="ADP-ribosyltransferase"/>
</dbReference>
<feature type="domain" description="ADP ribosyltransferase" evidence="9">
    <location>
        <begin position="79"/>
        <end position="256"/>
    </location>
</feature>
<dbReference type="InterPro" id="IPR050999">
    <property type="entry name" value="ADP-ribosyltransferase_ARG"/>
</dbReference>
<dbReference type="GO" id="GO:0106274">
    <property type="term" value="F:NAD+-protein-arginine ADP-ribosyltransferase activity"/>
    <property type="evidence" value="ECO:0007669"/>
    <property type="project" value="UniProtKB-EC"/>
</dbReference>
<evidence type="ECO:0000256" key="3">
    <source>
        <dbReference type="ARBA" id="ARBA00022656"/>
    </source>
</evidence>
<dbReference type="SUPFAM" id="SSF56399">
    <property type="entry name" value="ADP-ribosylation"/>
    <property type="match status" value="1"/>
</dbReference>
<accession>A0A817ZLB4</accession>
<dbReference type="AlphaFoldDB" id="A0A817ZLB4"/>
<comment type="subcellular location">
    <subcellularLocation>
        <location evidence="1">Secreted</location>
    </subcellularLocation>
</comment>
<protein>
    <recommendedName>
        <fullName evidence="9">ADP ribosyltransferase domain-containing protein</fullName>
    </recommendedName>
</protein>
<evidence type="ECO:0000313" key="11">
    <source>
        <dbReference type="Proteomes" id="UP000663825"/>
    </source>
</evidence>
<name>A0A817ZLB4_9BILA</name>
<dbReference type="GO" id="GO:0005576">
    <property type="term" value="C:extracellular region"/>
    <property type="evidence" value="ECO:0007669"/>
    <property type="project" value="UniProtKB-SubCell"/>
</dbReference>
<evidence type="ECO:0000256" key="7">
    <source>
        <dbReference type="ARBA" id="ARBA00023026"/>
    </source>
</evidence>
<evidence type="ECO:0000313" key="10">
    <source>
        <dbReference type="EMBL" id="CAF3394651.1"/>
    </source>
</evidence>
<evidence type="ECO:0000259" key="9">
    <source>
        <dbReference type="Pfam" id="PF03496"/>
    </source>
</evidence>
<dbReference type="PANTHER" id="PTHR10339">
    <property type="entry name" value="ADP-RIBOSYLTRANSFERASE"/>
    <property type="match status" value="1"/>
</dbReference>
<keyword evidence="2" id="KW-0964">Secreted</keyword>
<evidence type="ECO:0000256" key="6">
    <source>
        <dbReference type="ARBA" id="ARBA00022695"/>
    </source>
</evidence>
<keyword evidence="5" id="KW-0808">Transferase</keyword>
<evidence type="ECO:0000256" key="2">
    <source>
        <dbReference type="ARBA" id="ARBA00022525"/>
    </source>
</evidence>
<keyword evidence="6" id="KW-0548">Nucleotidyltransferase</keyword>
<gene>
    <name evidence="10" type="ORF">TIS948_LOCUS27161</name>
</gene>
<dbReference type="GO" id="GO:0003950">
    <property type="term" value="F:NAD+ poly-ADP-ribosyltransferase activity"/>
    <property type="evidence" value="ECO:0007669"/>
    <property type="project" value="TreeGrafter"/>
</dbReference>
<dbReference type="PANTHER" id="PTHR10339:SF25">
    <property type="entry name" value="SECRETED EXOENZYME S"/>
    <property type="match status" value="1"/>
</dbReference>
<sequence length="278" mass="31530">MATGSQQLREDRFSSAIKPTAPRSFAQHNTANSGFISRWLERNNGAGMAVWNSSLAVEQVVKGITLEAKALNKKAEEEAQNISRQLLSVKNKTQEEIKTCCMRIYTRETFLYKLLNTVLRNEDMSKVDTLGAYCWLVDSGISPELGENQACDLTVYRGMNLTQNMIQKYKQAIGKTIEWLGFTSTTKNRTKAAQFGTTLFIIHISVQYYDDYRSCHRDISSLSDYPNEEEVLLSPSHRFKVDRVQRDSSSGKHTIYLSYSPEDGDFFEDAETIAGLQE</sequence>
<keyword evidence="7" id="KW-0843">Virulence</keyword>
<dbReference type="OrthoDB" id="423533at2759"/>
<dbReference type="Pfam" id="PF03496">
    <property type="entry name" value="ADPrib_exo_Tox"/>
    <property type="match status" value="1"/>
</dbReference>
<evidence type="ECO:0000256" key="8">
    <source>
        <dbReference type="SAM" id="Coils"/>
    </source>
</evidence>
<dbReference type="Proteomes" id="UP000663825">
    <property type="component" value="Unassembled WGS sequence"/>
</dbReference>
<keyword evidence="8" id="KW-0175">Coiled coil</keyword>
<feature type="coiled-coil region" evidence="8">
    <location>
        <begin position="61"/>
        <end position="92"/>
    </location>
</feature>
<dbReference type="GO" id="GO:0016779">
    <property type="term" value="F:nucleotidyltransferase activity"/>
    <property type="evidence" value="ECO:0007669"/>
    <property type="project" value="UniProtKB-KW"/>
</dbReference>
<evidence type="ECO:0000256" key="1">
    <source>
        <dbReference type="ARBA" id="ARBA00004613"/>
    </source>
</evidence>
<dbReference type="PROSITE" id="PS51996">
    <property type="entry name" value="TR_MART"/>
    <property type="match status" value="1"/>
</dbReference>
<evidence type="ECO:0000256" key="4">
    <source>
        <dbReference type="ARBA" id="ARBA00022676"/>
    </source>
</evidence>
<dbReference type="GO" id="GO:0090729">
    <property type="term" value="F:toxin activity"/>
    <property type="evidence" value="ECO:0007669"/>
    <property type="project" value="UniProtKB-KW"/>
</dbReference>
<organism evidence="10 11">
    <name type="scientific">Rotaria socialis</name>
    <dbReference type="NCBI Taxonomy" id="392032"/>
    <lineage>
        <taxon>Eukaryota</taxon>
        <taxon>Metazoa</taxon>
        <taxon>Spiralia</taxon>
        <taxon>Gnathifera</taxon>
        <taxon>Rotifera</taxon>
        <taxon>Eurotatoria</taxon>
        <taxon>Bdelloidea</taxon>
        <taxon>Philodinida</taxon>
        <taxon>Philodinidae</taxon>
        <taxon>Rotaria</taxon>
    </lineage>
</organism>
<comment type="caution">
    <text evidence="10">The sequence shown here is derived from an EMBL/GenBank/DDBJ whole genome shotgun (WGS) entry which is preliminary data.</text>
</comment>
<reference evidence="10" key="1">
    <citation type="submission" date="2021-02" db="EMBL/GenBank/DDBJ databases">
        <authorList>
            <person name="Nowell W R."/>
        </authorList>
    </citation>
    <scope>NUCLEOTIDE SEQUENCE</scope>
</reference>